<dbReference type="GO" id="GO:0022857">
    <property type="term" value="F:transmembrane transporter activity"/>
    <property type="evidence" value="ECO:0007669"/>
    <property type="project" value="InterPro"/>
</dbReference>
<dbReference type="PANTHER" id="PTHR32196">
    <property type="entry name" value="ABC TRANSPORTER PERMEASE PROTEIN YPHD-RELATED-RELATED"/>
    <property type="match status" value="1"/>
</dbReference>
<feature type="transmembrane region" description="Helical" evidence="6">
    <location>
        <begin position="179"/>
        <end position="197"/>
    </location>
</feature>
<keyword evidence="8" id="KW-1185">Reference proteome</keyword>
<feature type="transmembrane region" description="Helical" evidence="6">
    <location>
        <begin position="308"/>
        <end position="326"/>
    </location>
</feature>
<keyword evidence="5 6" id="KW-0472">Membrane</keyword>
<dbReference type="AlphaFoldDB" id="A0A347ZRP1"/>
<proteinExistence type="predicted"/>
<feature type="transmembrane region" description="Helical" evidence="6">
    <location>
        <begin position="282"/>
        <end position="302"/>
    </location>
</feature>
<feature type="transmembrane region" description="Helical" evidence="6">
    <location>
        <begin position="66"/>
        <end position="97"/>
    </location>
</feature>
<dbReference type="Proteomes" id="UP000256388">
    <property type="component" value="Unassembled WGS sequence"/>
</dbReference>
<evidence type="ECO:0000256" key="2">
    <source>
        <dbReference type="ARBA" id="ARBA00022475"/>
    </source>
</evidence>
<keyword evidence="4 6" id="KW-1133">Transmembrane helix</keyword>
<evidence type="ECO:0000256" key="1">
    <source>
        <dbReference type="ARBA" id="ARBA00004651"/>
    </source>
</evidence>
<reference evidence="7 8" key="1">
    <citation type="submission" date="2018-08" db="EMBL/GenBank/DDBJ databases">
        <title>Genomic Encyclopedia of Type Strains, Phase IV (KMG-IV): sequencing the most valuable type-strain genomes for metagenomic binning, comparative biology and taxonomic classification.</title>
        <authorList>
            <person name="Goeker M."/>
        </authorList>
    </citation>
    <scope>NUCLEOTIDE SEQUENCE [LARGE SCALE GENOMIC DNA]</scope>
    <source>
        <strain evidence="7 8">DSM 23923</strain>
    </source>
</reference>
<feature type="transmembrane region" description="Helical" evidence="6">
    <location>
        <begin position="21"/>
        <end position="46"/>
    </location>
</feature>
<keyword evidence="3 6" id="KW-0812">Transmembrane</keyword>
<dbReference type="OrthoDB" id="9797838at2"/>
<comment type="subcellular location">
    <subcellularLocation>
        <location evidence="1">Cell membrane</location>
        <topology evidence="1">Multi-pass membrane protein</topology>
    </subcellularLocation>
</comment>
<evidence type="ECO:0000256" key="3">
    <source>
        <dbReference type="ARBA" id="ARBA00022692"/>
    </source>
</evidence>
<comment type="caution">
    <text evidence="7">The sequence shown here is derived from an EMBL/GenBank/DDBJ whole genome shotgun (WGS) entry which is preliminary data.</text>
</comment>
<dbReference type="CDD" id="cd06579">
    <property type="entry name" value="TM_PBP1_transp_AraH_like"/>
    <property type="match status" value="1"/>
</dbReference>
<dbReference type="Pfam" id="PF02653">
    <property type="entry name" value="BPD_transp_2"/>
    <property type="match status" value="1"/>
</dbReference>
<keyword evidence="2" id="KW-1003">Cell membrane</keyword>
<evidence type="ECO:0000313" key="7">
    <source>
        <dbReference type="EMBL" id="REG11473.1"/>
    </source>
</evidence>
<name>A0A347ZRP1_9CHLR</name>
<dbReference type="GO" id="GO:0005886">
    <property type="term" value="C:plasma membrane"/>
    <property type="evidence" value="ECO:0007669"/>
    <property type="project" value="UniProtKB-SubCell"/>
</dbReference>
<organism evidence="7 8">
    <name type="scientific">Pelolinea submarina</name>
    <dbReference type="NCBI Taxonomy" id="913107"/>
    <lineage>
        <taxon>Bacteria</taxon>
        <taxon>Bacillati</taxon>
        <taxon>Chloroflexota</taxon>
        <taxon>Anaerolineae</taxon>
        <taxon>Anaerolineales</taxon>
        <taxon>Anaerolineaceae</taxon>
        <taxon>Pelolinea</taxon>
    </lineage>
</organism>
<dbReference type="InterPro" id="IPR001851">
    <property type="entry name" value="ABC_transp_permease"/>
</dbReference>
<sequence>MATESVEIANESKKKITVSSLIGRFGALFGLLFLVIFLSITSDVFLGGSNLSNIARQATVNAFLSVGMLLAIITAGIDLSVGSVLALSMCTLGILVIKMGVNPYLAMLACLAMGTFFGWINGLLLTKLHLPHPFIATLGTMNIARGLALIITDSSPVSGFDRAGAPEVLTLGAGSVGPIPVAFIAVFAVYIMFHILLTRTPFGRHIYAVGGNVSAARLSGINVSRTLMTVYSLSGFMAGLAALMLAGRTNSGFPNAGAGYETDAIAAVIIGGASFSGGSGTIGGTAIGVLLIAVLRNGLVLLNVPTEWQTVAIGLVIIGAVSIDMLRHRAQ</sequence>
<evidence type="ECO:0000256" key="5">
    <source>
        <dbReference type="ARBA" id="ARBA00023136"/>
    </source>
</evidence>
<evidence type="ECO:0000256" key="6">
    <source>
        <dbReference type="SAM" id="Phobius"/>
    </source>
</evidence>
<accession>A0A347ZRP1</accession>
<feature type="transmembrane region" description="Helical" evidence="6">
    <location>
        <begin position="227"/>
        <end position="246"/>
    </location>
</feature>
<gene>
    <name evidence="7" type="ORF">DFR64_1362</name>
</gene>
<evidence type="ECO:0000313" key="8">
    <source>
        <dbReference type="Proteomes" id="UP000256388"/>
    </source>
</evidence>
<dbReference type="RefSeq" id="WP_116224606.1">
    <property type="nucleotide sequence ID" value="NZ_AP018437.1"/>
</dbReference>
<feature type="transmembrane region" description="Helical" evidence="6">
    <location>
        <begin position="104"/>
        <end position="124"/>
    </location>
</feature>
<evidence type="ECO:0000256" key="4">
    <source>
        <dbReference type="ARBA" id="ARBA00022989"/>
    </source>
</evidence>
<dbReference type="EMBL" id="QUMS01000001">
    <property type="protein sequence ID" value="REG11473.1"/>
    <property type="molecule type" value="Genomic_DNA"/>
</dbReference>
<protein>
    <submittedName>
        <fullName evidence="7">Monosaccharide ABC transporter membrane protein (CUT2 family)</fullName>
    </submittedName>
</protein>